<dbReference type="AlphaFoldDB" id="A0AAD4PC12"/>
<gene>
    <name evidence="1" type="ORF">C2S53_012145</name>
</gene>
<comment type="caution">
    <text evidence="1">The sequence shown here is derived from an EMBL/GenBank/DDBJ whole genome shotgun (WGS) entry which is preliminary data.</text>
</comment>
<keyword evidence="2" id="KW-1185">Reference proteome</keyword>
<dbReference type="EMBL" id="SDAM02000052">
    <property type="protein sequence ID" value="KAH6834398.1"/>
    <property type="molecule type" value="Genomic_DNA"/>
</dbReference>
<reference evidence="1 2" key="1">
    <citation type="journal article" date="2021" name="Nat. Commun.">
        <title>Incipient diploidization of the medicinal plant Perilla within 10,000 years.</title>
        <authorList>
            <person name="Zhang Y."/>
            <person name="Shen Q."/>
            <person name="Leng L."/>
            <person name="Zhang D."/>
            <person name="Chen S."/>
            <person name="Shi Y."/>
            <person name="Ning Z."/>
            <person name="Chen S."/>
        </authorList>
    </citation>
    <scope>NUCLEOTIDE SEQUENCE [LARGE SCALE GENOMIC DNA]</scope>
    <source>
        <strain evidence="2">cv. PC099</strain>
    </source>
</reference>
<evidence type="ECO:0000313" key="1">
    <source>
        <dbReference type="EMBL" id="KAH6834398.1"/>
    </source>
</evidence>
<sequence>MAAPFIKKEEEIDSINCNNDYCSSNIINNKREKGSRGRGRGTSIAERRAAKCGFNASNINAAAPSPPLFTVPPGLSPSALLESPIMLPNAQVC</sequence>
<organism evidence="1 2">
    <name type="scientific">Perilla frutescens var. hirtella</name>
    <name type="common">Perilla citriodora</name>
    <name type="synonym">Perilla setoyensis</name>
    <dbReference type="NCBI Taxonomy" id="608512"/>
    <lineage>
        <taxon>Eukaryota</taxon>
        <taxon>Viridiplantae</taxon>
        <taxon>Streptophyta</taxon>
        <taxon>Embryophyta</taxon>
        <taxon>Tracheophyta</taxon>
        <taxon>Spermatophyta</taxon>
        <taxon>Magnoliopsida</taxon>
        <taxon>eudicotyledons</taxon>
        <taxon>Gunneridae</taxon>
        <taxon>Pentapetalae</taxon>
        <taxon>asterids</taxon>
        <taxon>lamiids</taxon>
        <taxon>Lamiales</taxon>
        <taxon>Lamiaceae</taxon>
        <taxon>Nepetoideae</taxon>
        <taxon>Elsholtzieae</taxon>
        <taxon>Perilla</taxon>
    </lineage>
</organism>
<protein>
    <submittedName>
        <fullName evidence="1">Uncharacterized protein</fullName>
    </submittedName>
</protein>
<name>A0AAD4PC12_PERFH</name>
<accession>A0AAD4PC12</accession>
<proteinExistence type="predicted"/>
<evidence type="ECO:0000313" key="2">
    <source>
        <dbReference type="Proteomes" id="UP001190926"/>
    </source>
</evidence>
<dbReference type="Proteomes" id="UP001190926">
    <property type="component" value="Unassembled WGS sequence"/>
</dbReference>